<dbReference type="SUPFAM" id="SSF50978">
    <property type="entry name" value="WD40 repeat-like"/>
    <property type="match status" value="1"/>
</dbReference>
<dbReference type="EMBL" id="JAVRRD010000005">
    <property type="protein sequence ID" value="KAK5058601.1"/>
    <property type="molecule type" value="Genomic_DNA"/>
</dbReference>
<sequence>MSVNSYTTSTNDPEQKRMPADLPGYYFDTSKNRYFKITANHVAEGSSSNTAAKYSRQAVRADQITEKLKQQQKLLKASRDAVTVRRSKLLHHPLLSFMPRLGSRKKSAGSTVKEFYVASLSETVQLPTIIDDHADLVKSIPGQFAVDEITGRLFSPISFGAFGDGRSLACVLEPADTGCSLYSRGQSLQHIGFVSTVNRIISLGRHGVSVWACQNDLFHTDVTSFSILYVNQEPFAEAENTNYSGMMLGYQRPLQNPIIELAVAPNHDAFATVDVEGVGVAGLEMNSNKKVFGGKQSKSFTSAWFKDNNVIVCGARDGTVRLADLRATTKADFSTARIQHTSGVSHVRTIGAHQVLVHGLTSTSLYDLRWCPQPSRSKPFNGRPRFNTSQAYLSFNVPEQRRQNRYGLGFAYDTELNIVLGASTDFHKNHCVNLWDASTGQLLESPLLSRKFTEPVMCAQFVDVRPQAKSILLTSNGNLEEWSPIHSPVAEEW</sequence>
<dbReference type="Proteomes" id="UP001358417">
    <property type="component" value="Unassembled WGS sequence"/>
</dbReference>
<dbReference type="PANTHER" id="PTHR44472">
    <property type="entry name" value="DDB1- AND CUL4-ASSOCIATED FACTOR 4-RELATED"/>
    <property type="match status" value="1"/>
</dbReference>
<comment type="caution">
    <text evidence="4">The sequence shown here is derived from an EMBL/GenBank/DDBJ whole genome shotgun (WGS) entry which is preliminary data.</text>
</comment>
<reference evidence="4 5" key="1">
    <citation type="submission" date="2023-08" db="EMBL/GenBank/DDBJ databases">
        <title>Black Yeasts Isolated from many extreme environments.</title>
        <authorList>
            <person name="Coleine C."/>
            <person name="Stajich J.E."/>
            <person name="Selbmann L."/>
        </authorList>
    </citation>
    <scope>NUCLEOTIDE SEQUENCE [LARGE SCALE GENOMIC DNA]</scope>
    <source>
        <strain evidence="4 5">CCFEE 5792</strain>
    </source>
</reference>
<keyword evidence="2" id="KW-0677">Repeat</keyword>
<evidence type="ECO:0000256" key="2">
    <source>
        <dbReference type="ARBA" id="ARBA00022737"/>
    </source>
</evidence>
<evidence type="ECO:0000313" key="4">
    <source>
        <dbReference type="EMBL" id="KAK5058601.1"/>
    </source>
</evidence>
<protein>
    <recommendedName>
        <fullName evidence="6">Anaphase-promoting complex subunit 4 WD40 domain-containing protein</fullName>
    </recommendedName>
</protein>
<dbReference type="InterPro" id="IPR036322">
    <property type="entry name" value="WD40_repeat_dom_sf"/>
</dbReference>
<dbReference type="InterPro" id="IPR015943">
    <property type="entry name" value="WD40/YVTN_repeat-like_dom_sf"/>
</dbReference>
<feature type="region of interest" description="Disordered" evidence="3">
    <location>
        <begin position="1"/>
        <end position="22"/>
    </location>
</feature>
<dbReference type="PANTHER" id="PTHR44472:SF1">
    <property type="entry name" value="DDB1 AND CUL4 ASSOCIATED FACTOR 4"/>
    <property type="match status" value="1"/>
</dbReference>
<evidence type="ECO:0000256" key="1">
    <source>
        <dbReference type="ARBA" id="ARBA00022574"/>
    </source>
</evidence>
<dbReference type="GO" id="GO:0080008">
    <property type="term" value="C:Cul4-RING E3 ubiquitin ligase complex"/>
    <property type="evidence" value="ECO:0007669"/>
    <property type="project" value="TreeGrafter"/>
</dbReference>
<name>A0AAV9NLA1_9EURO</name>
<evidence type="ECO:0000313" key="5">
    <source>
        <dbReference type="Proteomes" id="UP001358417"/>
    </source>
</evidence>
<evidence type="ECO:0000256" key="3">
    <source>
        <dbReference type="SAM" id="MobiDB-lite"/>
    </source>
</evidence>
<proteinExistence type="predicted"/>
<accession>A0AAV9NLA1</accession>
<organism evidence="4 5">
    <name type="scientific">Exophiala bonariae</name>
    <dbReference type="NCBI Taxonomy" id="1690606"/>
    <lineage>
        <taxon>Eukaryota</taxon>
        <taxon>Fungi</taxon>
        <taxon>Dikarya</taxon>
        <taxon>Ascomycota</taxon>
        <taxon>Pezizomycotina</taxon>
        <taxon>Eurotiomycetes</taxon>
        <taxon>Chaetothyriomycetidae</taxon>
        <taxon>Chaetothyriales</taxon>
        <taxon>Herpotrichiellaceae</taxon>
        <taxon>Exophiala</taxon>
    </lineage>
</organism>
<dbReference type="RefSeq" id="XP_064709124.1">
    <property type="nucleotide sequence ID" value="XM_064854398.1"/>
</dbReference>
<evidence type="ECO:0008006" key="6">
    <source>
        <dbReference type="Google" id="ProtNLM"/>
    </source>
</evidence>
<keyword evidence="5" id="KW-1185">Reference proteome</keyword>
<feature type="compositionally biased region" description="Polar residues" evidence="3">
    <location>
        <begin position="1"/>
        <end position="12"/>
    </location>
</feature>
<keyword evidence="1" id="KW-0853">WD repeat</keyword>
<dbReference type="InterPro" id="IPR052254">
    <property type="entry name" value="CUL4-DDB1_E3_ligase_receptor"/>
</dbReference>
<gene>
    <name evidence="4" type="ORF">LTR84_010864</name>
</gene>
<dbReference type="AlphaFoldDB" id="A0AAV9NLA1"/>
<dbReference type="Gene3D" id="2.130.10.10">
    <property type="entry name" value="YVTN repeat-like/Quinoprotein amine dehydrogenase"/>
    <property type="match status" value="1"/>
</dbReference>
<dbReference type="GeneID" id="89979019"/>